<keyword evidence="5 9" id="KW-0547">Nucleotide-binding</keyword>
<evidence type="ECO:0000256" key="3">
    <source>
        <dbReference type="ARBA" id="ARBA00012054"/>
    </source>
</evidence>
<evidence type="ECO:0000256" key="5">
    <source>
        <dbReference type="ARBA" id="ARBA00022741"/>
    </source>
</evidence>
<dbReference type="Pfam" id="PF13238">
    <property type="entry name" value="AAA_18"/>
    <property type="match status" value="1"/>
</dbReference>
<dbReference type="InterPro" id="IPR006001">
    <property type="entry name" value="Therm_gnt_kin"/>
</dbReference>
<evidence type="ECO:0000256" key="9">
    <source>
        <dbReference type="RuleBase" id="RU363066"/>
    </source>
</evidence>
<evidence type="ECO:0000256" key="7">
    <source>
        <dbReference type="ARBA" id="ARBA00022840"/>
    </source>
</evidence>
<dbReference type="Proteomes" id="UP001200741">
    <property type="component" value="Unassembled WGS sequence"/>
</dbReference>
<keyword evidence="6 9" id="KW-0418">Kinase</keyword>
<dbReference type="Gene3D" id="3.40.50.300">
    <property type="entry name" value="P-loop containing nucleotide triphosphate hydrolases"/>
    <property type="match status" value="1"/>
</dbReference>
<evidence type="ECO:0000256" key="2">
    <source>
        <dbReference type="ARBA" id="ARBA00008420"/>
    </source>
</evidence>
<dbReference type="PANTHER" id="PTHR43442:SF3">
    <property type="entry name" value="GLUCONOKINASE-RELATED"/>
    <property type="match status" value="1"/>
</dbReference>
<dbReference type="RefSeq" id="WP_233371540.1">
    <property type="nucleotide sequence ID" value="NZ_JAJTWU010000003.1"/>
</dbReference>
<dbReference type="PANTHER" id="PTHR43442">
    <property type="entry name" value="GLUCONOKINASE-RELATED"/>
    <property type="match status" value="1"/>
</dbReference>
<keyword evidence="11" id="KW-1185">Reference proteome</keyword>
<reference evidence="10 11" key="1">
    <citation type="submission" date="2021-12" db="EMBL/GenBank/DDBJ databases">
        <title>Genome seq of P8.</title>
        <authorList>
            <person name="Seo T."/>
        </authorList>
    </citation>
    <scope>NUCLEOTIDE SEQUENCE [LARGE SCALE GENOMIC DNA]</scope>
    <source>
        <strain evidence="10 11">P8</strain>
    </source>
</reference>
<dbReference type="NCBIfam" id="TIGR01313">
    <property type="entry name" value="therm_gnt_kin"/>
    <property type="match status" value="1"/>
</dbReference>
<dbReference type="EC" id="2.7.1.12" evidence="3 9"/>
<comment type="similarity">
    <text evidence="2 9">Belongs to the gluconokinase GntK/GntV family.</text>
</comment>
<evidence type="ECO:0000256" key="1">
    <source>
        <dbReference type="ARBA" id="ARBA00004761"/>
    </source>
</evidence>
<evidence type="ECO:0000256" key="8">
    <source>
        <dbReference type="ARBA" id="ARBA00048090"/>
    </source>
</evidence>
<keyword evidence="7 9" id="KW-0067">ATP-binding</keyword>
<accession>A0ABS8XRS0</accession>
<name>A0ABS8XRS0_9BURK</name>
<dbReference type="CDD" id="cd02021">
    <property type="entry name" value="GntK"/>
    <property type="match status" value="1"/>
</dbReference>
<protein>
    <recommendedName>
        <fullName evidence="3 9">Gluconokinase</fullName>
        <ecNumber evidence="3 9">2.7.1.12</ecNumber>
    </recommendedName>
</protein>
<evidence type="ECO:0000256" key="4">
    <source>
        <dbReference type="ARBA" id="ARBA00022679"/>
    </source>
</evidence>
<dbReference type="InterPro" id="IPR027417">
    <property type="entry name" value="P-loop_NTPase"/>
</dbReference>
<keyword evidence="4 9" id="KW-0808">Transferase</keyword>
<organism evidence="10 11">
    <name type="scientific">Pelomonas cellulosilytica</name>
    <dbReference type="NCBI Taxonomy" id="2906762"/>
    <lineage>
        <taxon>Bacteria</taxon>
        <taxon>Pseudomonadati</taxon>
        <taxon>Pseudomonadota</taxon>
        <taxon>Betaproteobacteria</taxon>
        <taxon>Burkholderiales</taxon>
        <taxon>Sphaerotilaceae</taxon>
        <taxon>Roseateles</taxon>
    </lineage>
</organism>
<evidence type="ECO:0000313" key="11">
    <source>
        <dbReference type="Proteomes" id="UP001200741"/>
    </source>
</evidence>
<evidence type="ECO:0000313" key="10">
    <source>
        <dbReference type="EMBL" id="MCE4554558.1"/>
    </source>
</evidence>
<evidence type="ECO:0000256" key="6">
    <source>
        <dbReference type="ARBA" id="ARBA00022777"/>
    </source>
</evidence>
<dbReference type="EMBL" id="JAJTWU010000003">
    <property type="protein sequence ID" value="MCE4554558.1"/>
    <property type="molecule type" value="Genomic_DNA"/>
</dbReference>
<proteinExistence type="inferred from homology"/>
<comment type="pathway">
    <text evidence="1">Carbohydrate acid metabolism.</text>
</comment>
<gene>
    <name evidence="10" type="ORF">LXT13_08900</name>
</gene>
<comment type="caution">
    <text evidence="10">The sequence shown here is derived from an EMBL/GenBank/DDBJ whole genome shotgun (WGS) entry which is preliminary data.</text>
</comment>
<dbReference type="SUPFAM" id="SSF52540">
    <property type="entry name" value="P-loop containing nucleoside triphosphate hydrolases"/>
    <property type="match status" value="1"/>
</dbReference>
<sequence>MTSFVPASIVFMGVAGCGKSSLGVAVARKLGRVWVEGDDFHSSHNRRKMAAGHPLDDGDRASWLAALGEQLRLHPGALVACSALKHSYREQLRSASPGLRFAFLDVSPEEATRRVSARGSHFFHASLIDSQFATLQSPVGEPGVLRLDATLPLEQLVNQVCDWLPANAAATLR</sequence>
<comment type="catalytic activity">
    <reaction evidence="8 9">
        <text>D-gluconate + ATP = 6-phospho-D-gluconate + ADP + H(+)</text>
        <dbReference type="Rhea" id="RHEA:19433"/>
        <dbReference type="ChEBI" id="CHEBI:15378"/>
        <dbReference type="ChEBI" id="CHEBI:18391"/>
        <dbReference type="ChEBI" id="CHEBI:30616"/>
        <dbReference type="ChEBI" id="CHEBI:58759"/>
        <dbReference type="ChEBI" id="CHEBI:456216"/>
        <dbReference type="EC" id="2.7.1.12"/>
    </reaction>
</comment>